<dbReference type="Proteomes" id="UP000694044">
    <property type="component" value="Unassembled WGS sequence"/>
</dbReference>
<dbReference type="AlphaFoldDB" id="A0A8T1VIX3"/>
<reference evidence="1" key="1">
    <citation type="submission" date="2021-02" db="EMBL/GenBank/DDBJ databases">
        <authorList>
            <person name="Palmer J.M."/>
        </authorList>
    </citation>
    <scope>NUCLEOTIDE SEQUENCE</scope>
    <source>
        <strain evidence="1">SCRP734</strain>
    </source>
</reference>
<dbReference type="PANTHER" id="PTHR13510:SF44">
    <property type="entry name" value="RABENOSYN-5"/>
    <property type="match status" value="1"/>
</dbReference>
<protein>
    <submittedName>
        <fullName evidence="1">Uncharacterized protein</fullName>
    </submittedName>
</protein>
<evidence type="ECO:0000313" key="2">
    <source>
        <dbReference type="Proteomes" id="UP000694044"/>
    </source>
</evidence>
<dbReference type="PANTHER" id="PTHR13510">
    <property type="entry name" value="FYVE-FINGER-CONTAINING RAB5 EFFECTOR PROTEIN RABENOSYN-5-RELATED"/>
    <property type="match status" value="1"/>
</dbReference>
<gene>
    <name evidence="1" type="ORF">PHYPSEUDO_007772</name>
</gene>
<dbReference type="InterPro" id="IPR052727">
    <property type="entry name" value="Rab4/Rab5_effector"/>
</dbReference>
<name>A0A8T1VIX3_9STRA</name>
<comment type="caution">
    <text evidence="1">The sequence shown here is derived from an EMBL/GenBank/DDBJ whole genome shotgun (WGS) entry which is preliminary data.</text>
</comment>
<organism evidence="1 2">
    <name type="scientific">Phytophthora pseudosyringae</name>
    <dbReference type="NCBI Taxonomy" id="221518"/>
    <lineage>
        <taxon>Eukaryota</taxon>
        <taxon>Sar</taxon>
        <taxon>Stramenopiles</taxon>
        <taxon>Oomycota</taxon>
        <taxon>Peronosporomycetes</taxon>
        <taxon>Peronosporales</taxon>
        <taxon>Peronosporaceae</taxon>
        <taxon>Phytophthora</taxon>
    </lineage>
</organism>
<sequence length="96" mass="10727">MGTLITLTQDDLVLVGKFLHGDAADCGVLHMIEILSSSKPSHYLGFKIFVTDSADARLITRRHSVHLEYMGLTRLRTGEVLGYHIMQSVAQPKFRT</sequence>
<keyword evidence="2" id="KW-1185">Reference proteome</keyword>
<evidence type="ECO:0000313" key="1">
    <source>
        <dbReference type="EMBL" id="KAG7380108.1"/>
    </source>
</evidence>
<accession>A0A8T1VIX3</accession>
<dbReference type="EMBL" id="JAGDFM010000311">
    <property type="protein sequence ID" value="KAG7380108.1"/>
    <property type="molecule type" value="Genomic_DNA"/>
</dbReference>
<proteinExistence type="predicted"/>